<proteinExistence type="inferred from homology"/>
<dbReference type="Pfam" id="PF00408">
    <property type="entry name" value="PGM_PMM_IV"/>
    <property type="match status" value="1"/>
</dbReference>
<comment type="caution">
    <text evidence="12">The sequence shown here is derived from an EMBL/GenBank/DDBJ whole genome shotgun (WGS) entry which is preliminary data.</text>
</comment>
<protein>
    <recommendedName>
        <fullName evidence="14">Phosphomannomutase</fullName>
    </recommendedName>
</protein>
<evidence type="ECO:0000256" key="5">
    <source>
        <dbReference type="ARBA" id="ARBA00022842"/>
    </source>
</evidence>
<dbReference type="PANTHER" id="PTHR42946">
    <property type="entry name" value="PHOSPHOHEXOSE MUTASE"/>
    <property type="match status" value="1"/>
</dbReference>
<dbReference type="EMBL" id="LAJE02000199">
    <property type="protein sequence ID" value="OEO30527.1"/>
    <property type="molecule type" value="Genomic_DNA"/>
</dbReference>
<sequence length="467" mass="48285">MADSLKFGTSGLRGLAVDLTGGAARRYTAAFLKHIGKVAGGRVYLGRDLRASSPAIVADCAVAIRAAGLVPVDCGVLPTPALALHAMALGGPAIMVTGSHIPADRNGLKFYVAAGEITKADETGIAAALGEAVPAGDGAAEDGSTGSGDRYRQRYRGLLDAAALKGWRVGVFEHSSVARDLLVSFLTRAGADVVRLGRSDSFVAVDTEAFSDPLFEPRHTWIRQHRLDAIVSTDGDGDRPLLIDGEGNFVRGDVLGMLAARFLGADRVVTPVTSNSAIEGVGWFGRVDRTRVGSPYVISGMEDAAAGSPGAVVGFEANGGLLLGSAVTINGRVLSPLPTRDAVLPMLAVLGTAAKLGESVAGLVRTLPVRAALSDRLAHVASERSAALLKGLVEQPGYAEAFFAPVGEVQSVSTIDGPRFSLVSGDTVHYRASGNAPELRCYVEGVTPERAKELLDWGLAAASAVVR</sequence>
<dbReference type="PANTHER" id="PTHR42946:SF1">
    <property type="entry name" value="PHOSPHOGLUCOMUTASE (ALPHA-D-GLUCOSE-1,6-BISPHOSPHATE-DEPENDENT)"/>
    <property type="match status" value="1"/>
</dbReference>
<evidence type="ECO:0000313" key="13">
    <source>
        <dbReference type="Proteomes" id="UP000095463"/>
    </source>
</evidence>
<dbReference type="SUPFAM" id="SSF55957">
    <property type="entry name" value="Phosphoglucomutase, C-terminal domain"/>
    <property type="match status" value="1"/>
</dbReference>
<dbReference type="InterPro" id="IPR016066">
    <property type="entry name" value="A-D-PHexomutase_CS"/>
</dbReference>
<evidence type="ECO:0000256" key="6">
    <source>
        <dbReference type="ARBA" id="ARBA00023235"/>
    </source>
</evidence>
<dbReference type="Pfam" id="PF02878">
    <property type="entry name" value="PGM_PMM_I"/>
    <property type="match status" value="1"/>
</dbReference>
<gene>
    <name evidence="12" type="ORF">VW23_020805</name>
</gene>
<dbReference type="InterPro" id="IPR036900">
    <property type="entry name" value="A-D-PHexomutase_C_sf"/>
</dbReference>
<dbReference type="GO" id="GO:0006048">
    <property type="term" value="P:UDP-N-acetylglucosamine biosynthetic process"/>
    <property type="evidence" value="ECO:0007669"/>
    <property type="project" value="TreeGrafter"/>
</dbReference>
<evidence type="ECO:0000256" key="1">
    <source>
        <dbReference type="ARBA" id="ARBA00001946"/>
    </source>
</evidence>
<keyword evidence="3" id="KW-0597">Phosphoprotein</keyword>
<dbReference type="Proteomes" id="UP000095463">
    <property type="component" value="Unassembled WGS sequence"/>
</dbReference>
<dbReference type="GO" id="GO:0005829">
    <property type="term" value="C:cytosol"/>
    <property type="evidence" value="ECO:0007669"/>
    <property type="project" value="TreeGrafter"/>
</dbReference>
<comment type="similarity">
    <text evidence="2 7">Belongs to the phosphohexose mutase family.</text>
</comment>
<evidence type="ECO:0000259" key="11">
    <source>
        <dbReference type="Pfam" id="PF02880"/>
    </source>
</evidence>
<evidence type="ECO:0000256" key="3">
    <source>
        <dbReference type="ARBA" id="ARBA00022553"/>
    </source>
</evidence>
<dbReference type="Gene3D" id="3.40.120.10">
    <property type="entry name" value="Alpha-D-Glucose-1,6-Bisphosphate, subunit A, domain 3"/>
    <property type="match status" value="3"/>
</dbReference>
<feature type="domain" description="Alpha-D-phosphohexomutase C-terminal" evidence="8">
    <location>
        <begin position="406"/>
        <end position="455"/>
    </location>
</feature>
<dbReference type="GO" id="GO:0004615">
    <property type="term" value="F:phosphomannomutase activity"/>
    <property type="evidence" value="ECO:0007669"/>
    <property type="project" value="TreeGrafter"/>
</dbReference>
<dbReference type="InterPro" id="IPR016055">
    <property type="entry name" value="A-D-PHexomutase_a/b/a-I/II/III"/>
</dbReference>
<dbReference type="OrthoDB" id="9803322at2"/>
<dbReference type="InterPro" id="IPR050060">
    <property type="entry name" value="Phosphoglucosamine_mutase"/>
</dbReference>
<dbReference type="PROSITE" id="PS00710">
    <property type="entry name" value="PGM_PMM"/>
    <property type="match status" value="1"/>
</dbReference>
<accession>A0A1E5XPJ3</accession>
<dbReference type="GO" id="GO:0009252">
    <property type="term" value="P:peptidoglycan biosynthetic process"/>
    <property type="evidence" value="ECO:0007669"/>
    <property type="project" value="TreeGrafter"/>
</dbReference>
<keyword evidence="4 7" id="KW-0479">Metal-binding</keyword>
<evidence type="ECO:0000256" key="2">
    <source>
        <dbReference type="ARBA" id="ARBA00010231"/>
    </source>
</evidence>
<feature type="domain" description="Alpha-D-phosphohexomutase alpha/beta/alpha" evidence="10">
    <location>
        <begin position="150"/>
        <end position="247"/>
    </location>
</feature>
<reference evidence="12 13" key="1">
    <citation type="journal article" date="2015" name="Genome Announc.">
        <title>Genome Assemblies of Three Soil-Associated Devosia species: D. insulae, D. limi, and D. soli.</title>
        <authorList>
            <person name="Hassan Y.I."/>
            <person name="Lepp D."/>
            <person name="Zhou T."/>
        </authorList>
    </citation>
    <scope>NUCLEOTIDE SEQUENCE [LARGE SCALE GENOMIC DNA]</scope>
    <source>
        <strain evidence="12 13">DS-56</strain>
    </source>
</reference>
<evidence type="ECO:0000259" key="9">
    <source>
        <dbReference type="Pfam" id="PF02878"/>
    </source>
</evidence>
<evidence type="ECO:0000259" key="10">
    <source>
        <dbReference type="Pfam" id="PF02879"/>
    </source>
</evidence>
<name>A0A1E5XPJ3_9HYPH</name>
<organism evidence="12 13">
    <name type="scientific">Devosia insulae DS-56</name>
    <dbReference type="NCBI Taxonomy" id="1116389"/>
    <lineage>
        <taxon>Bacteria</taxon>
        <taxon>Pseudomonadati</taxon>
        <taxon>Pseudomonadota</taxon>
        <taxon>Alphaproteobacteria</taxon>
        <taxon>Hyphomicrobiales</taxon>
        <taxon>Devosiaceae</taxon>
        <taxon>Devosia</taxon>
    </lineage>
</organism>
<dbReference type="RefSeq" id="WP_069910253.1">
    <property type="nucleotide sequence ID" value="NZ_LAJE02000199.1"/>
</dbReference>
<dbReference type="AlphaFoldDB" id="A0A1E5XPJ3"/>
<keyword evidence="6" id="KW-0413">Isomerase</keyword>
<feature type="domain" description="Alpha-D-phosphohexomutase alpha/beta/alpha" evidence="11">
    <location>
        <begin position="252"/>
        <end position="366"/>
    </location>
</feature>
<keyword evidence="5 7" id="KW-0460">Magnesium</keyword>
<dbReference type="Pfam" id="PF02879">
    <property type="entry name" value="PGM_PMM_II"/>
    <property type="match status" value="1"/>
</dbReference>
<dbReference type="Gene3D" id="3.30.310.50">
    <property type="entry name" value="Alpha-D-phosphohexomutase, C-terminal domain"/>
    <property type="match status" value="1"/>
</dbReference>
<dbReference type="InterPro" id="IPR005846">
    <property type="entry name" value="A-D-PHexomutase_a/b/a-III"/>
</dbReference>
<dbReference type="CDD" id="cd03088">
    <property type="entry name" value="ManB"/>
    <property type="match status" value="1"/>
</dbReference>
<keyword evidence="13" id="KW-1185">Reference proteome</keyword>
<evidence type="ECO:0000259" key="8">
    <source>
        <dbReference type="Pfam" id="PF00408"/>
    </source>
</evidence>
<dbReference type="GO" id="GO:0005975">
    <property type="term" value="P:carbohydrate metabolic process"/>
    <property type="evidence" value="ECO:0007669"/>
    <property type="project" value="InterPro"/>
</dbReference>
<evidence type="ECO:0000313" key="12">
    <source>
        <dbReference type="EMBL" id="OEO30527.1"/>
    </source>
</evidence>
<dbReference type="InterPro" id="IPR005844">
    <property type="entry name" value="A-D-PHexomutase_a/b/a-I"/>
</dbReference>
<evidence type="ECO:0008006" key="14">
    <source>
        <dbReference type="Google" id="ProtNLM"/>
    </source>
</evidence>
<dbReference type="InterPro" id="IPR005843">
    <property type="entry name" value="A-D-PHexomutase_C"/>
</dbReference>
<feature type="domain" description="Alpha-D-phosphohexomutase alpha/beta/alpha" evidence="9">
    <location>
        <begin position="5"/>
        <end position="129"/>
    </location>
</feature>
<dbReference type="GO" id="GO:0008966">
    <property type="term" value="F:phosphoglucosamine mutase activity"/>
    <property type="evidence" value="ECO:0007669"/>
    <property type="project" value="TreeGrafter"/>
</dbReference>
<dbReference type="SUPFAM" id="SSF53738">
    <property type="entry name" value="Phosphoglucomutase, first 3 domains"/>
    <property type="match status" value="3"/>
</dbReference>
<dbReference type="Pfam" id="PF02880">
    <property type="entry name" value="PGM_PMM_III"/>
    <property type="match status" value="1"/>
</dbReference>
<dbReference type="InterPro" id="IPR005845">
    <property type="entry name" value="A-D-PHexomutase_a/b/a-II"/>
</dbReference>
<dbReference type="GO" id="GO:0000287">
    <property type="term" value="F:magnesium ion binding"/>
    <property type="evidence" value="ECO:0007669"/>
    <property type="project" value="InterPro"/>
</dbReference>
<evidence type="ECO:0000256" key="7">
    <source>
        <dbReference type="RuleBase" id="RU004326"/>
    </source>
</evidence>
<comment type="cofactor">
    <cofactor evidence="1">
        <name>Mg(2+)</name>
        <dbReference type="ChEBI" id="CHEBI:18420"/>
    </cofactor>
</comment>
<evidence type="ECO:0000256" key="4">
    <source>
        <dbReference type="ARBA" id="ARBA00022723"/>
    </source>
</evidence>